<dbReference type="PANTHER" id="PTHR35099">
    <property type="entry name" value="OS02G0182700 PROTEIN"/>
    <property type="match status" value="1"/>
</dbReference>
<dbReference type="OrthoDB" id="1724644at2759"/>
<comment type="caution">
    <text evidence="2">The sequence shown here is derived from an EMBL/GenBank/DDBJ whole genome shotgun (WGS) entry which is preliminary data.</text>
</comment>
<proteinExistence type="predicted"/>
<dbReference type="Proteomes" id="UP001153076">
    <property type="component" value="Unassembled WGS sequence"/>
</dbReference>
<dbReference type="PANTHER" id="PTHR35099:SF2">
    <property type="entry name" value="OS02G0182700 PROTEIN"/>
    <property type="match status" value="1"/>
</dbReference>
<protein>
    <submittedName>
        <fullName evidence="2">Uncharacterized protein</fullName>
    </submittedName>
</protein>
<accession>A0A9Q1Q4C5</accession>
<keyword evidence="3" id="KW-1185">Reference proteome</keyword>
<organism evidence="2 3">
    <name type="scientific">Carnegiea gigantea</name>
    <dbReference type="NCBI Taxonomy" id="171969"/>
    <lineage>
        <taxon>Eukaryota</taxon>
        <taxon>Viridiplantae</taxon>
        <taxon>Streptophyta</taxon>
        <taxon>Embryophyta</taxon>
        <taxon>Tracheophyta</taxon>
        <taxon>Spermatophyta</taxon>
        <taxon>Magnoliopsida</taxon>
        <taxon>eudicotyledons</taxon>
        <taxon>Gunneridae</taxon>
        <taxon>Pentapetalae</taxon>
        <taxon>Caryophyllales</taxon>
        <taxon>Cactineae</taxon>
        <taxon>Cactaceae</taxon>
        <taxon>Cactoideae</taxon>
        <taxon>Echinocereeae</taxon>
        <taxon>Carnegiea</taxon>
    </lineage>
</organism>
<dbReference type="EMBL" id="JAKOGI010000967">
    <property type="protein sequence ID" value="KAJ8428803.1"/>
    <property type="molecule type" value="Genomic_DNA"/>
</dbReference>
<evidence type="ECO:0000256" key="1">
    <source>
        <dbReference type="SAM" id="MobiDB-lite"/>
    </source>
</evidence>
<gene>
    <name evidence="2" type="ORF">Cgig2_012253</name>
</gene>
<name>A0A9Q1Q4C5_9CARY</name>
<sequence>MKDEWLRAAVFDDALVADLLLRLRDFSSGSHSDSPQPPVILRPIKALPPKWGLRQPRSKSQSPEKKEAPRSPTSPLSWVGGGEGCEESSTQPPPSDRFRSKVHISSTSLSYLGYRFLNWPECPSTVSVVTIFALPNSGFDYVDLSFESPKYPLPSHWIFFSDGRTACNFRRVRTDWWRWSRVDATHHSATHATDEPPQSHTFGELKEEEGSLLKEQTYLKKKLEKLRLRLKERRSMNEKLKRMKLDLHVESVVKSDANRHEPDRQNMIHNCASSEATSSSMSRPVKCEYNSEPDSCQEQKVAKSLDAVFVLPDLNMIPDEDSVQEVGMS</sequence>
<dbReference type="AlphaFoldDB" id="A0A9Q1Q4C5"/>
<feature type="region of interest" description="Disordered" evidence="1">
    <location>
        <begin position="47"/>
        <end position="100"/>
    </location>
</feature>
<evidence type="ECO:0000313" key="3">
    <source>
        <dbReference type="Proteomes" id="UP001153076"/>
    </source>
</evidence>
<evidence type="ECO:0000313" key="2">
    <source>
        <dbReference type="EMBL" id="KAJ8428803.1"/>
    </source>
</evidence>
<reference evidence="2" key="1">
    <citation type="submission" date="2022-04" db="EMBL/GenBank/DDBJ databases">
        <title>Carnegiea gigantea Genome sequencing and assembly v2.</title>
        <authorList>
            <person name="Copetti D."/>
            <person name="Sanderson M.J."/>
            <person name="Burquez A."/>
            <person name="Wojciechowski M.F."/>
        </authorList>
    </citation>
    <scope>NUCLEOTIDE SEQUENCE</scope>
    <source>
        <strain evidence="2">SGP5-SGP5p</strain>
        <tissue evidence="2">Aerial part</tissue>
    </source>
</reference>